<reference evidence="8 9" key="1">
    <citation type="journal article" date="2018" name="PLoS Genet.">
        <title>Population sequencing reveals clonal diversity and ancestral inbreeding in the grapevine cultivar Chardonnay.</title>
        <authorList>
            <person name="Roach M.J."/>
            <person name="Johnson D.L."/>
            <person name="Bohlmann J."/>
            <person name="van Vuuren H.J."/>
            <person name="Jones S.J."/>
            <person name="Pretorius I.S."/>
            <person name="Schmidt S.A."/>
            <person name="Borneman A.R."/>
        </authorList>
    </citation>
    <scope>NUCLEOTIDE SEQUENCE [LARGE SCALE GENOMIC DNA]</scope>
    <source>
        <strain evidence="9">cv. Chardonnay</strain>
        <tissue evidence="8">Leaf</tissue>
    </source>
</reference>
<feature type="region of interest" description="Disordered" evidence="6">
    <location>
        <begin position="517"/>
        <end position="539"/>
    </location>
</feature>
<dbReference type="AlphaFoldDB" id="A0A438EH03"/>
<keyword evidence="4" id="KW-0804">Transcription</keyword>
<dbReference type="InterPro" id="IPR036955">
    <property type="entry name" value="AP2/ERF_dom_sf"/>
</dbReference>
<evidence type="ECO:0000313" key="8">
    <source>
        <dbReference type="EMBL" id="RVW46989.1"/>
    </source>
</evidence>
<keyword evidence="3" id="KW-0238">DNA-binding</keyword>
<protein>
    <submittedName>
        <fullName evidence="8">AP2-like ethylene-responsive transcription factor PLT1</fullName>
    </submittedName>
</protein>
<sequence length="539" mass="59863">MKDKSSVKVSRRRGRSRAPERAFGERTPRYRGVSRYKHTGHYEAFLWDNEGQGRTGVYRQEDEAARAYDLAAIKFWGRSVPTNFPLSNYQKEMEAMKDMSKKIIWTSMGFAKGASQYRGVSKNADGEKWQARLGRGKGLRGIYLGTFKTEDEAARAYDIASIRLNGMEAITNFDLGQYNVMSILESNKLPIGEGASKYVKNTSVDEVLSKRKAKKVPDVPEDGNSRSPQPDPEVQPSDEQIQNLTAPGQQNLQFHRSYTSANHGQHLDHQNPSSSLLRAHENPNFQTNPNSAHGFGSGIQQLNPVEQTRIQPAPENQYLRFRQNHSRINQVQDQNPSSFLLGGYQNPNFQPIHNFLGFTSTGSGMTTSGNLGRFSTIHGAGKTYSFGLMRGISPLPPSQQFQTLPTPQYESFFLDALEQNPRFFGLRGIQNPPPQPSPGFFDGLTSPARGTRTNADFNGRRSWMLEGNTTVTVTGNNSTDMAGGVVQTNGTTVGEDLAPENAEDGWWIEDFPADKTEFDVPSSSVKSFSADPSRPGLNM</sequence>
<organism evidence="8 9">
    <name type="scientific">Vitis vinifera</name>
    <name type="common">Grape</name>
    <dbReference type="NCBI Taxonomy" id="29760"/>
    <lineage>
        <taxon>Eukaryota</taxon>
        <taxon>Viridiplantae</taxon>
        <taxon>Streptophyta</taxon>
        <taxon>Embryophyta</taxon>
        <taxon>Tracheophyta</taxon>
        <taxon>Spermatophyta</taxon>
        <taxon>Magnoliopsida</taxon>
        <taxon>eudicotyledons</taxon>
        <taxon>Gunneridae</taxon>
        <taxon>Pentapetalae</taxon>
        <taxon>rosids</taxon>
        <taxon>Vitales</taxon>
        <taxon>Vitaceae</taxon>
        <taxon>Viteae</taxon>
        <taxon>Vitis</taxon>
    </lineage>
</organism>
<dbReference type="EMBL" id="QGNW01001296">
    <property type="protein sequence ID" value="RVW46989.1"/>
    <property type="molecule type" value="Genomic_DNA"/>
</dbReference>
<evidence type="ECO:0000256" key="5">
    <source>
        <dbReference type="ARBA" id="ARBA00023242"/>
    </source>
</evidence>
<comment type="caution">
    <text evidence="8">The sequence shown here is derived from an EMBL/GenBank/DDBJ whole genome shotgun (WGS) entry which is preliminary data.</text>
</comment>
<proteinExistence type="predicted"/>
<dbReference type="PANTHER" id="PTHR32467">
    <property type="entry name" value="AP2-LIKE ETHYLENE-RESPONSIVE TRANSCRIPTION FACTOR"/>
    <property type="match status" value="1"/>
</dbReference>
<evidence type="ECO:0000256" key="4">
    <source>
        <dbReference type="ARBA" id="ARBA00023163"/>
    </source>
</evidence>
<dbReference type="CDD" id="cd00018">
    <property type="entry name" value="AP2"/>
    <property type="match status" value="2"/>
</dbReference>
<evidence type="ECO:0000256" key="1">
    <source>
        <dbReference type="ARBA" id="ARBA00004123"/>
    </source>
</evidence>
<feature type="domain" description="AP2/ERF" evidence="7">
    <location>
        <begin position="116"/>
        <end position="174"/>
    </location>
</feature>
<keyword evidence="2" id="KW-0805">Transcription regulation</keyword>
<evidence type="ECO:0000313" key="9">
    <source>
        <dbReference type="Proteomes" id="UP000288805"/>
    </source>
</evidence>
<dbReference type="GO" id="GO:0003677">
    <property type="term" value="F:DNA binding"/>
    <property type="evidence" value="ECO:0007669"/>
    <property type="project" value="UniProtKB-KW"/>
</dbReference>
<evidence type="ECO:0000256" key="3">
    <source>
        <dbReference type="ARBA" id="ARBA00023125"/>
    </source>
</evidence>
<feature type="region of interest" description="Disordered" evidence="6">
    <location>
        <begin position="1"/>
        <end position="24"/>
    </location>
</feature>
<dbReference type="InterPro" id="IPR016177">
    <property type="entry name" value="DNA-bd_dom_sf"/>
</dbReference>
<feature type="region of interest" description="Disordered" evidence="6">
    <location>
        <begin position="209"/>
        <end position="238"/>
    </location>
</feature>
<dbReference type="PANTHER" id="PTHR32467:SF241">
    <property type="entry name" value="OS01G0899800 PROTEIN"/>
    <property type="match status" value="1"/>
</dbReference>
<comment type="subcellular location">
    <subcellularLocation>
        <location evidence="1">Nucleus</location>
    </subcellularLocation>
</comment>
<feature type="region of interest" description="Disordered" evidence="6">
    <location>
        <begin position="262"/>
        <end position="292"/>
    </location>
</feature>
<evidence type="ECO:0000256" key="2">
    <source>
        <dbReference type="ARBA" id="ARBA00023015"/>
    </source>
</evidence>
<dbReference type="SMART" id="SM00380">
    <property type="entry name" value="AP2"/>
    <property type="match status" value="2"/>
</dbReference>
<accession>A0A438EH03</accession>
<dbReference type="SUPFAM" id="SSF54171">
    <property type="entry name" value="DNA-binding domain"/>
    <property type="match status" value="2"/>
</dbReference>
<feature type="domain" description="AP2/ERF" evidence="7">
    <location>
        <begin position="29"/>
        <end position="85"/>
    </location>
</feature>
<dbReference type="Proteomes" id="UP000288805">
    <property type="component" value="Unassembled WGS sequence"/>
</dbReference>
<dbReference type="GO" id="GO:0003700">
    <property type="term" value="F:DNA-binding transcription factor activity"/>
    <property type="evidence" value="ECO:0007669"/>
    <property type="project" value="InterPro"/>
</dbReference>
<dbReference type="InterPro" id="IPR001471">
    <property type="entry name" value="AP2/ERF_dom"/>
</dbReference>
<keyword evidence="5" id="KW-0539">Nucleus</keyword>
<evidence type="ECO:0000256" key="6">
    <source>
        <dbReference type="SAM" id="MobiDB-lite"/>
    </source>
</evidence>
<dbReference type="PROSITE" id="PS51032">
    <property type="entry name" value="AP2_ERF"/>
    <property type="match status" value="2"/>
</dbReference>
<evidence type="ECO:0000259" key="7">
    <source>
        <dbReference type="PROSITE" id="PS51032"/>
    </source>
</evidence>
<gene>
    <name evidence="8" type="primary">PLT1_0</name>
    <name evidence="8" type="ORF">CK203_074472</name>
</gene>
<dbReference type="Gene3D" id="3.30.730.10">
    <property type="entry name" value="AP2/ERF domain"/>
    <property type="match status" value="2"/>
</dbReference>
<dbReference type="GO" id="GO:0005634">
    <property type="term" value="C:nucleus"/>
    <property type="evidence" value="ECO:0007669"/>
    <property type="project" value="UniProtKB-SubCell"/>
</dbReference>
<name>A0A438EH03_VITVI</name>